<evidence type="ECO:0000256" key="1">
    <source>
        <dbReference type="SAM" id="SignalP"/>
    </source>
</evidence>
<evidence type="ECO:0000313" key="2">
    <source>
        <dbReference type="EMBL" id="RCV32542.1"/>
    </source>
</evidence>
<gene>
    <name evidence="2" type="ORF">SETIT_7G011300v2</name>
</gene>
<dbReference type="AlphaFoldDB" id="A0A368RQU5"/>
<feature type="chain" id="PRO_5017025479" description="Methyltransferase" evidence="1">
    <location>
        <begin position="27"/>
        <end position="131"/>
    </location>
</feature>
<proteinExistence type="predicted"/>
<keyword evidence="1" id="KW-0732">Signal</keyword>
<dbReference type="EMBL" id="CM003534">
    <property type="protein sequence ID" value="RCV32542.1"/>
    <property type="molecule type" value="Genomic_DNA"/>
</dbReference>
<name>A0A368RQU5_SETIT</name>
<reference evidence="2" key="2">
    <citation type="submission" date="2015-07" db="EMBL/GenBank/DDBJ databases">
        <authorList>
            <person name="Noorani M."/>
        </authorList>
    </citation>
    <scope>NUCLEOTIDE SEQUENCE</scope>
    <source>
        <strain evidence="2">Yugu1</strain>
    </source>
</reference>
<organism evidence="2">
    <name type="scientific">Setaria italica</name>
    <name type="common">Foxtail millet</name>
    <name type="synonym">Panicum italicum</name>
    <dbReference type="NCBI Taxonomy" id="4555"/>
    <lineage>
        <taxon>Eukaryota</taxon>
        <taxon>Viridiplantae</taxon>
        <taxon>Streptophyta</taxon>
        <taxon>Embryophyta</taxon>
        <taxon>Tracheophyta</taxon>
        <taxon>Spermatophyta</taxon>
        <taxon>Magnoliopsida</taxon>
        <taxon>Liliopsida</taxon>
        <taxon>Poales</taxon>
        <taxon>Poaceae</taxon>
        <taxon>PACMAD clade</taxon>
        <taxon>Panicoideae</taxon>
        <taxon>Panicodae</taxon>
        <taxon>Paniceae</taxon>
        <taxon>Cenchrinae</taxon>
        <taxon>Setaria</taxon>
    </lineage>
</organism>
<evidence type="ECO:0008006" key="3">
    <source>
        <dbReference type="Google" id="ProtNLM"/>
    </source>
</evidence>
<reference evidence="2" key="1">
    <citation type="journal article" date="2012" name="Nat. Biotechnol.">
        <title>Reference genome sequence of the model plant Setaria.</title>
        <authorList>
            <person name="Bennetzen J.L."/>
            <person name="Schmutz J."/>
            <person name="Wang H."/>
            <person name="Percifield R."/>
            <person name="Hawkins J."/>
            <person name="Pontaroli A.C."/>
            <person name="Estep M."/>
            <person name="Feng L."/>
            <person name="Vaughn J.N."/>
            <person name="Grimwood J."/>
            <person name="Jenkins J."/>
            <person name="Barry K."/>
            <person name="Lindquist E."/>
            <person name="Hellsten U."/>
            <person name="Deshpande S."/>
            <person name="Wang X."/>
            <person name="Wu X."/>
            <person name="Mitros T."/>
            <person name="Triplett J."/>
            <person name="Yang X."/>
            <person name="Ye C.Y."/>
            <person name="Mauro-Herrera M."/>
            <person name="Wang L."/>
            <person name="Li P."/>
            <person name="Sharma M."/>
            <person name="Sharma R."/>
            <person name="Ronald P.C."/>
            <person name="Panaud O."/>
            <person name="Kellogg E.A."/>
            <person name="Brutnell T.P."/>
            <person name="Doust A.N."/>
            <person name="Tuskan G.A."/>
            <person name="Rokhsar D."/>
            <person name="Devos K.M."/>
        </authorList>
    </citation>
    <scope>NUCLEOTIDE SEQUENCE [LARGE SCALE GENOMIC DNA]</scope>
    <source>
        <strain evidence="2">Yugu1</strain>
    </source>
</reference>
<sequence>MRKKLTPLLSLLLLVVTIASYWCVYAVGEVLSVEVEGGADALACDFVQPQARRRMLLLPQPRREMMSSSSIVQHACLLHPTSYSYLCNLSNANTSCLKRLLMLLKLNKNWHHGCKYNTPIAKFGAIYASNA</sequence>
<feature type="signal peptide" evidence="1">
    <location>
        <begin position="1"/>
        <end position="26"/>
    </location>
</feature>
<protein>
    <recommendedName>
        <fullName evidence="3">Methyltransferase</fullName>
    </recommendedName>
</protein>
<accession>A0A368RQU5</accession>